<accession>A0ABU1K6M2</accession>
<evidence type="ECO:0000313" key="2">
    <source>
        <dbReference type="Proteomes" id="UP001257659"/>
    </source>
</evidence>
<evidence type="ECO:0000313" key="1">
    <source>
        <dbReference type="EMBL" id="MDR6301253.1"/>
    </source>
</evidence>
<keyword evidence="2" id="KW-1185">Reference proteome</keyword>
<dbReference type="RefSeq" id="WP_309728424.1">
    <property type="nucleotide sequence ID" value="NZ_JAVDQA010000005.1"/>
</dbReference>
<gene>
    <name evidence="1" type="ORF">GGR31_001904</name>
</gene>
<dbReference type="EMBL" id="JAVDQA010000005">
    <property type="protein sequence ID" value="MDR6301253.1"/>
    <property type="molecule type" value="Genomic_DNA"/>
</dbReference>
<comment type="caution">
    <text evidence="1">The sequence shown here is derived from an EMBL/GenBank/DDBJ whole genome shotgun (WGS) entry which is preliminary data.</text>
</comment>
<proteinExistence type="predicted"/>
<evidence type="ECO:0008006" key="3">
    <source>
        <dbReference type="Google" id="ProtNLM"/>
    </source>
</evidence>
<name>A0ABU1K6M2_9FLAO</name>
<organism evidence="1 2">
    <name type="scientific">Mesonia maritima</name>
    <dbReference type="NCBI Taxonomy" id="1793873"/>
    <lineage>
        <taxon>Bacteria</taxon>
        <taxon>Pseudomonadati</taxon>
        <taxon>Bacteroidota</taxon>
        <taxon>Flavobacteriia</taxon>
        <taxon>Flavobacteriales</taxon>
        <taxon>Flavobacteriaceae</taxon>
        <taxon>Mesonia</taxon>
    </lineage>
</organism>
<protein>
    <recommendedName>
        <fullName evidence="3">Carboxypeptidase-like protein</fullName>
    </recommendedName>
</protein>
<sequence length="255" mass="29547">MGVNLQKYFFLFILFNSMVCLGQEFRGIIYADSIETTQVNIVNLTQEIGSTNLVDGRFKIEAKEGDKIIFSSVQYQPYQVTVTQKMLRNEVNKIFLFLEINQLNEVNISSIDLTGDLNKDSGKMETFVFDPRSVGLPLPAPKLTTAQRRIHTATTGAGLVSVDHIINLISGRLAMLYRQRDYEIEQRWLQKGLHQFPPSFYSKELEIPEEYHEDFILFTMKDKSYKTLVENDKLALVEFFRAEANAYKKFKNWED</sequence>
<reference evidence="1 2" key="1">
    <citation type="submission" date="2023-07" db="EMBL/GenBank/DDBJ databases">
        <title>Genomic Encyclopedia of Type Strains, Phase IV (KMG-IV): sequencing the most valuable type-strain genomes for metagenomic binning, comparative biology and taxonomic classification.</title>
        <authorList>
            <person name="Goeker M."/>
        </authorList>
    </citation>
    <scope>NUCLEOTIDE SEQUENCE [LARGE SCALE GENOMIC DNA]</scope>
    <source>
        <strain evidence="1 2">DSM 102814</strain>
    </source>
</reference>
<dbReference type="Proteomes" id="UP001257659">
    <property type="component" value="Unassembled WGS sequence"/>
</dbReference>